<proteinExistence type="predicted"/>
<evidence type="ECO:0000256" key="1">
    <source>
        <dbReference type="SAM" id="MobiDB-lite"/>
    </source>
</evidence>
<feature type="region of interest" description="Disordered" evidence="1">
    <location>
        <begin position="107"/>
        <end position="150"/>
    </location>
</feature>
<protein>
    <submittedName>
        <fullName evidence="2">Winged helix-turn-helix domain-containing protein</fullName>
    </submittedName>
</protein>
<evidence type="ECO:0000313" key="3">
    <source>
        <dbReference type="Proteomes" id="UP001301152"/>
    </source>
</evidence>
<accession>A0ABT3QC86</accession>
<gene>
    <name evidence="2" type="ORF">OQ497_02800</name>
</gene>
<sequence length="258" mass="28664">MSRRRWSKFWWQDYEQDAALRLCSLAAQGLWMRLLCLMHEAEPYGHLCLNGQPLQPRQLAVMTGVAARQVVRLMAELGQAGVYSTSAEGCVFSRRLVRDQIASEQGTAWGRTGGSPGLKRSAGQARGLTPPHIPQEAEAEAETDSPFTTFGPEGDAREHLFIKGVAIVQRMTGRPERAVRVLVGRWLKVLHDDAATLSSVLCECSRFRPAEPVAWIEGALRRRLESTVYQGAVCSVTGRQPHAVRMDAWRNVPDMEGI</sequence>
<evidence type="ECO:0000313" key="2">
    <source>
        <dbReference type="EMBL" id="MCX2562902.1"/>
    </source>
</evidence>
<name>A0ABT3QC86_9PROT</name>
<comment type="caution">
    <text evidence="2">The sequence shown here is derived from an EMBL/GenBank/DDBJ whole genome shotgun (WGS) entry which is preliminary data.</text>
</comment>
<organism evidence="2 3">
    <name type="scientific">Acetobacter thailandicus</name>
    <dbReference type="NCBI Taxonomy" id="1502842"/>
    <lineage>
        <taxon>Bacteria</taxon>
        <taxon>Pseudomonadati</taxon>
        <taxon>Pseudomonadota</taxon>
        <taxon>Alphaproteobacteria</taxon>
        <taxon>Acetobacterales</taxon>
        <taxon>Acetobacteraceae</taxon>
        <taxon>Acetobacter</taxon>
    </lineage>
</organism>
<dbReference type="RefSeq" id="WP_173559994.1">
    <property type="nucleotide sequence ID" value="NZ_JAPIUZ010000001.1"/>
</dbReference>
<dbReference type="EMBL" id="JAPIUZ010000001">
    <property type="protein sequence ID" value="MCX2562902.1"/>
    <property type="molecule type" value="Genomic_DNA"/>
</dbReference>
<keyword evidence="3" id="KW-1185">Reference proteome</keyword>
<reference evidence="2 3" key="1">
    <citation type="submission" date="2022-11" db="EMBL/GenBank/DDBJ databases">
        <title>Genome sequencing of Acetobacter type strain.</title>
        <authorList>
            <person name="Heo J."/>
            <person name="Lee D."/>
            <person name="Han B.-H."/>
            <person name="Hong S.-B."/>
            <person name="Kwon S.-W."/>
        </authorList>
    </citation>
    <scope>NUCLEOTIDE SEQUENCE [LARGE SCALE GENOMIC DNA]</scope>
    <source>
        <strain evidence="2 3">KACC 21253</strain>
    </source>
</reference>
<dbReference type="Proteomes" id="UP001301152">
    <property type="component" value="Unassembled WGS sequence"/>
</dbReference>